<evidence type="ECO:0000256" key="4">
    <source>
        <dbReference type="ARBA" id="ARBA00023157"/>
    </source>
</evidence>
<dbReference type="PANTHER" id="PTHR33136">
    <property type="entry name" value="RAPID ALKALINIZATION FACTOR-LIKE"/>
    <property type="match status" value="1"/>
</dbReference>
<comment type="similarity">
    <text evidence="1">Belongs to the plant rapid alkalinization factor (RALF) family.</text>
</comment>
<sequence>MAAAEPLVVVAVAIAFLLAAAAAAAAAPLPGGSGGLPFPLLPADPGAGCRGPVGTCPAGDEAPRISARPPPWRSTSIPYVPGGQHQRRDSVPCSRRGASYYNCRPGAPASPYSHACSRIKHCRG</sequence>
<comment type="caution">
    <text evidence="7">The sequence shown here is derived from an EMBL/GenBank/DDBJ whole genome shotgun (WGS) entry which is preliminary data.</text>
</comment>
<accession>A0A3L6F890</accession>
<feature type="region of interest" description="Disordered" evidence="5">
    <location>
        <begin position="59"/>
        <end position="93"/>
    </location>
</feature>
<dbReference type="GO" id="GO:0005179">
    <property type="term" value="F:hormone activity"/>
    <property type="evidence" value="ECO:0007669"/>
    <property type="project" value="UniProtKB-KW"/>
</dbReference>
<evidence type="ECO:0000256" key="2">
    <source>
        <dbReference type="ARBA" id="ARBA00022702"/>
    </source>
</evidence>
<keyword evidence="3 6" id="KW-0732">Signal</keyword>
<feature type="signal peptide" evidence="6">
    <location>
        <begin position="1"/>
        <end position="26"/>
    </location>
</feature>
<evidence type="ECO:0000256" key="5">
    <source>
        <dbReference type="SAM" id="MobiDB-lite"/>
    </source>
</evidence>
<proteinExistence type="inferred from homology"/>
<keyword evidence="4" id="KW-1015">Disulfide bond</keyword>
<dbReference type="Pfam" id="PF05498">
    <property type="entry name" value="RALF"/>
    <property type="match status" value="1"/>
</dbReference>
<evidence type="ECO:0000256" key="6">
    <source>
        <dbReference type="SAM" id="SignalP"/>
    </source>
</evidence>
<keyword evidence="2" id="KW-0372">Hormone</keyword>
<feature type="chain" id="PRO_5018181001" evidence="6">
    <location>
        <begin position="27"/>
        <end position="124"/>
    </location>
</feature>
<dbReference type="AlphaFoldDB" id="A0A3L6F890"/>
<dbReference type="PANTHER" id="PTHR33136:SF32">
    <property type="entry name" value="PROTEIN RALF-LIKE 33"/>
    <property type="match status" value="1"/>
</dbReference>
<evidence type="ECO:0000256" key="1">
    <source>
        <dbReference type="ARBA" id="ARBA00009178"/>
    </source>
</evidence>
<reference evidence="7 8" key="1">
    <citation type="journal article" date="2018" name="Nat. Genet.">
        <title>Extensive intraspecific gene order and gene structural variations between Mo17 and other maize genomes.</title>
        <authorList>
            <person name="Sun S."/>
            <person name="Zhou Y."/>
            <person name="Chen J."/>
            <person name="Shi J."/>
            <person name="Zhao H."/>
            <person name="Zhao H."/>
            <person name="Song W."/>
            <person name="Zhang M."/>
            <person name="Cui Y."/>
            <person name="Dong X."/>
            <person name="Liu H."/>
            <person name="Ma X."/>
            <person name="Jiao Y."/>
            <person name="Wang B."/>
            <person name="Wei X."/>
            <person name="Stein J.C."/>
            <person name="Glaubitz J.C."/>
            <person name="Lu F."/>
            <person name="Yu G."/>
            <person name="Liang C."/>
            <person name="Fengler K."/>
            <person name="Li B."/>
            <person name="Rafalski A."/>
            <person name="Schnable P.S."/>
            <person name="Ware D.H."/>
            <person name="Buckler E.S."/>
            <person name="Lai J."/>
        </authorList>
    </citation>
    <scope>NUCLEOTIDE SEQUENCE [LARGE SCALE GENOMIC DNA]</scope>
    <source>
        <strain evidence="8">cv. Missouri 17</strain>
        <tissue evidence="7">Seedling</tissue>
    </source>
</reference>
<evidence type="ECO:0000313" key="8">
    <source>
        <dbReference type="Proteomes" id="UP000251960"/>
    </source>
</evidence>
<organism evidence="7 8">
    <name type="scientific">Zea mays</name>
    <name type="common">Maize</name>
    <dbReference type="NCBI Taxonomy" id="4577"/>
    <lineage>
        <taxon>Eukaryota</taxon>
        <taxon>Viridiplantae</taxon>
        <taxon>Streptophyta</taxon>
        <taxon>Embryophyta</taxon>
        <taxon>Tracheophyta</taxon>
        <taxon>Spermatophyta</taxon>
        <taxon>Magnoliopsida</taxon>
        <taxon>Liliopsida</taxon>
        <taxon>Poales</taxon>
        <taxon>Poaceae</taxon>
        <taxon>PACMAD clade</taxon>
        <taxon>Panicoideae</taxon>
        <taxon>Andropogonodae</taxon>
        <taxon>Andropogoneae</taxon>
        <taxon>Tripsacinae</taxon>
        <taxon>Zea</taxon>
    </lineage>
</organism>
<gene>
    <name evidence="7" type="primary">RALF1_0</name>
    <name evidence="7" type="ORF">Zm00014a_027844</name>
</gene>
<evidence type="ECO:0000256" key="3">
    <source>
        <dbReference type="ARBA" id="ARBA00022729"/>
    </source>
</evidence>
<dbReference type="InterPro" id="IPR008801">
    <property type="entry name" value="RALF"/>
</dbReference>
<name>A0A3L6F890_MAIZE</name>
<evidence type="ECO:0000313" key="7">
    <source>
        <dbReference type="EMBL" id="PWZ29386.1"/>
    </source>
</evidence>
<dbReference type="Proteomes" id="UP000251960">
    <property type="component" value="Chromosome 4"/>
</dbReference>
<protein>
    <submittedName>
        <fullName evidence="7">Protein RALF-like 1</fullName>
    </submittedName>
</protein>
<dbReference type="EMBL" id="NCVQ01000005">
    <property type="protein sequence ID" value="PWZ29386.1"/>
    <property type="molecule type" value="Genomic_DNA"/>
</dbReference>